<proteinExistence type="predicted"/>
<dbReference type="SMART" id="SM00028">
    <property type="entry name" value="TPR"/>
    <property type="match status" value="3"/>
</dbReference>
<dbReference type="EMBL" id="UINC01043888">
    <property type="protein sequence ID" value="SVB48558.1"/>
    <property type="molecule type" value="Genomic_DNA"/>
</dbReference>
<evidence type="ECO:0000313" key="4">
    <source>
        <dbReference type="EMBL" id="SVB48558.1"/>
    </source>
</evidence>
<dbReference type="AlphaFoldDB" id="A0A382ECZ2"/>
<dbReference type="PANTHER" id="PTHR44858">
    <property type="entry name" value="TETRATRICOPEPTIDE REPEAT PROTEIN 6"/>
    <property type="match status" value="1"/>
</dbReference>
<evidence type="ECO:0000256" key="1">
    <source>
        <dbReference type="ARBA" id="ARBA00022737"/>
    </source>
</evidence>
<keyword evidence="1" id="KW-0677">Repeat</keyword>
<dbReference type="Pfam" id="PF13432">
    <property type="entry name" value="TPR_16"/>
    <property type="match status" value="1"/>
</dbReference>
<dbReference type="PROSITE" id="PS50293">
    <property type="entry name" value="TPR_REGION"/>
    <property type="match status" value="2"/>
</dbReference>
<organism evidence="4">
    <name type="scientific">marine metagenome</name>
    <dbReference type="NCBI Taxonomy" id="408172"/>
    <lineage>
        <taxon>unclassified sequences</taxon>
        <taxon>metagenomes</taxon>
        <taxon>ecological metagenomes</taxon>
    </lineage>
</organism>
<dbReference type="PANTHER" id="PTHR44858:SF1">
    <property type="entry name" value="UDP-N-ACETYLGLUCOSAMINE--PEPTIDE N-ACETYLGLUCOSAMINYLTRANSFERASE SPINDLY-RELATED"/>
    <property type="match status" value="1"/>
</dbReference>
<evidence type="ECO:0000256" key="3">
    <source>
        <dbReference type="SAM" id="MobiDB-lite"/>
    </source>
</evidence>
<name>A0A382ECZ2_9ZZZZ</name>
<accession>A0A382ECZ2</accession>
<dbReference type="SUPFAM" id="SSF48452">
    <property type="entry name" value="TPR-like"/>
    <property type="match status" value="1"/>
</dbReference>
<feature type="region of interest" description="Disordered" evidence="3">
    <location>
        <begin position="1"/>
        <end position="53"/>
    </location>
</feature>
<dbReference type="PROSITE" id="PS50005">
    <property type="entry name" value="TPR"/>
    <property type="match status" value="2"/>
</dbReference>
<gene>
    <name evidence="4" type="ORF">METZ01_LOCUS201412</name>
</gene>
<evidence type="ECO:0000256" key="2">
    <source>
        <dbReference type="ARBA" id="ARBA00022803"/>
    </source>
</evidence>
<dbReference type="Gene3D" id="1.25.40.10">
    <property type="entry name" value="Tetratricopeptide repeat domain"/>
    <property type="match status" value="1"/>
</dbReference>
<protein>
    <submittedName>
        <fullName evidence="4">Uncharacterized protein</fullName>
    </submittedName>
</protein>
<dbReference type="InterPro" id="IPR050498">
    <property type="entry name" value="Ycf3"/>
</dbReference>
<keyword evidence="2" id="KW-0802">TPR repeat</keyword>
<feature type="non-terminal residue" evidence="4">
    <location>
        <position position="215"/>
    </location>
</feature>
<dbReference type="InterPro" id="IPR019734">
    <property type="entry name" value="TPR_rpt"/>
</dbReference>
<dbReference type="InterPro" id="IPR011990">
    <property type="entry name" value="TPR-like_helical_dom_sf"/>
</dbReference>
<reference evidence="4" key="1">
    <citation type="submission" date="2018-05" db="EMBL/GenBank/DDBJ databases">
        <authorList>
            <person name="Lanie J.A."/>
            <person name="Ng W.-L."/>
            <person name="Kazmierczak K.M."/>
            <person name="Andrzejewski T.M."/>
            <person name="Davidsen T.M."/>
            <person name="Wayne K.J."/>
            <person name="Tettelin H."/>
            <person name="Glass J.I."/>
            <person name="Rusch D."/>
            <person name="Podicherti R."/>
            <person name="Tsui H.-C.T."/>
            <person name="Winkler M.E."/>
        </authorList>
    </citation>
    <scope>NUCLEOTIDE SEQUENCE</scope>
</reference>
<sequence>MAKVPATPVAQSEPVAPVVEPTLERAPVNDPLSLAAKPTPDATQRSPMGVDGEESVDDILAELNAINLEGEDDTSLGDPDKVVELMHEGNALISAGQPEAALAKYNESLKFAEEEGDPEVFFNMGIAYKAKGELAKAAAEYERALELTPQDAEALNNLGNIRKDQKKYDEAIGHFESSIKIFPDNPNTHNNRGLLNAPEKELSEAVETAMGVIAY</sequence>